<proteinExistence type="predicted"/>
<name>A0A316E5R6_9FLAO</name>
<dbReference type="EMBL" id="QGGQ01000001">
    <property type="protein sequence ID" value="PWK25416.1"/>
    <property type="molecule type" value="Genomic_DNA"/>
</dbReference>
<evidence type="ECO:0000313" key="2">
    <source>
        <dbReference type="EMBL" id="PWK25416.1"/>
    </source>
</evidence>
<evidence type="ECO:0000313" key="1">
    <source>
        <dbReference type="EMBL" id="MBD1259960.1"/>
    </source>
</evidence>
<dbReference type="Pfam" id="PF14109">
    <property type="entry name" value="GldH_lipo"/>
    <property type="match status" value="1"/>
</dbReference>
<protein>
    <submittedName>
        <fullName evidence="1">Gliding motility lipoprotein GldH</fullName>
    </submittedName>
    <submittedName>
        <fullName evidence="2">Gliding motility-associated lipoprotein GldH</fullName>
    </submittedName>
</protein>
<dbReference type="OrthoDB" id="982482at2"/>
<dbReference type="RefSeq" id="WP_109648370.1">
    <property type="nucleotide sequence ID" value="NZ_CAJQNU010000028.1"/>
</dbReference>
<gene>
    <name evidence="1" type="ORF">HZY62_05120</name>
    <name evidence="2" type="ORF">LX92_00155</name>
</gene>
<sequence>MLRILVAFVGVVFMVSCDNSIVKTEFKGTNNGIWNKDSVMQFNFSGLDTIQKHNMFINVRNDNTFPYSNLFLIATLEYPNGETATDTLEYMMADPDGTWLGKGYGSVKENKLWYKENIVFPSSGVYTLRISQAMRKNGNVEGIINLEGITDVGFEIVKSNE</sequence>
<keyword evidence="4" id="KW-1185">Reference proteome</keyword>
<dbReference type="PROSITE" id="PS51257">
    <property type="entry name" value="PROKAR_LIPOPROTEIN"/>
    <property type="match status" value="1"/>
</dbReference>
<evidence type="ECO:0000313" key="4">
    <source>
        <dbReference type="Proteomes" id="UP000651837"/>
    </source>
</evidence>
<dbReference type="EMBL" id="JACWLN010000002">
    <property type="protein sequence ID" value="MBD1259960.1"/>
    <property type="molecule type" value="Genomic_DNA"/>
</dbReference>
<dbReference type="InterPro" id="IPR020018">
    <property type="entry name" value="Motility-assoc_lipoprot_GldH"/>
</dbReference>
<dbReference type="NCBIfam" id="TIGR03511">
    <property type="entry name" value="GldH_lipo"/>
    <property type="match status" value="1"/>
</dbReference>
<accession>A0A316E5R6</accession>
<organism evidence="2 3">
    <name type="scientific">Maribacter polysiphoniae</name>
    <dbReference type="NCBI Taxonomy" id="429344"/>
    <lineage>
        <taxon>Bacteria</taxon>
        <taxon>Pseudomonadati</taxon>
        <taxon>Bacteroidota</taxon>
        <taxon>Flavobacteriia</taxon>
        <taxon>Flavobacteriales</taxon>
        <taxon>Flavobacteriaceae</taxon>
        <taxon>Maribacter</taxon>
    </lineage>
</organism>
<dbReference type="AlphaFoldDB" id="A0A316E5R6"/>
<comment type="caution">
    <text evidence="2">The sequence shown here is derived from an EMBL/GenBank/DDBJ whole genome shotgun (WGS) entry which is preliminary data.</text>
</comment>
<reference evidence="2 3" key="1">
    <citation type="submission" date="2018-05" db="EMBL/GenBank/DDBJ databases">
        <title>Genomic Encyclopedia of Archaeal and Bacterial Type Strains, Phase II (KMG-II): from individual species to whole genera.</title>
        <authorList>
            <person name="Goeker M."/>
        </authorList>
    </citation>
    <scope>NUCLEOTIDE SEQUENCE [LARGE SCALE GENOMIC DNA]</scope>
    <source>
        <strain evidence="2 3">DSM 23514</strain>
    </source>
</reference>
<evidence type="ECO:0000313" key="3">
    <source>
        <dbReference type="Proteomes" id="UP000245667"/>
    </source>
</evidence>
<dbReference type="Proteomes" id="UP000651837">
    <property type="component" value="Unassembled WGS sequence"/>
</dbReference>
<keyword evidence="2" id="KW-0449">Lipoprotein</keyword>
<reference evidence="1 4" key="2">
    <citation type="submission" date="2020-07" db="EMBL/GenBank/DDBJ databases">
        <title>The draft genome sequence of Maribacter polysiphoniae KCTC 22021.</title>
        <authorList>
            <person name="Mu L."/>
        </authorList>
    </citation>
    <scope>NUCLEOTIDE SEQUENCE [LARGE SCALE GENOMIC DNA]</scope>
    <source>
        <strain evidence="1 4">KCTC 22021</strain>
    </source>
</reference>
<dbReference type="Proteomes" id="UP000245667">
    <property type="component" value="Unassembled WGS sequence"/>
</dbReference>